<keyword evidence="3" id="KW-0804">Transcription</keyword>
<organism evidence="6 7">
    <name type="scientific">Nocardia amamiensis</name>
    <dbReference type="NCBI Taxonomy" id="404578"/>
    <lineage>
        <taxon>Bacteria</taxon>
        <taxon>Bacillati</taxon>
        <taxon>Actinomycetota</taxon>
        <taxon>Actinomycetes</taxon>
        <taxon>Mycobacteriales</taxon>
        <taxon>Nocardiaceae</taxon>
        <taxon>Nocardia</taxon>
    </lineage>
</organism>
<dbReference type="EMBL" id="JADLQX010000018">
    <property type="protein sequence ID" value="MBF6300470.1"/>
    <property type="molecule type" value="Genomic_DNA"/>
</dbReference>
<dbReference type="Gene3D" id="3.30.1050.10">
    <property type="entry name" value="SCP2 sterol-binding domain"/>
    <property type="match status" value="1"/>
</dbReference>
<dbReference type="InterPro" id="IPR036388">
    <property type="entry name" value="WH-like_DNA-bd_sf"/>
</dbReference>
<feature type="region of interest" description="Disordered" evidence="4">
    <location>
        <begin position="214"/>
        <end position="246"/>
    </location>
</feature>
<evidence type="ECO:0000256" key="4">
    <source>
        <dbReference type="SAM" id="MobiDB-lite"/>
    </source>
</evidence>
<dbReference type="InterPro" id="IPR036390">
    <property type="entry name" value="WH_DNA-bd_sf"/>
</dbReference>
<comment type="caution">
    <text evidence="6">The sequence shown here is derived from an EMBL/GenBank/DDBJ whole genome shotgun (WGS) entry which is preliminary data.</text>
</comment>
<feature type="compositionally biased region" description="Basic residues" evidence="4">
    <location>
        <begin position="237"/>
        <end position="246"/>
    </location>
</feature>
<feature type="domain" description="HTH hxlR-type" evidence="5">
    <location>
        <begin position="10"/>
        <end position="108"/>
    </location>
</feature>
<name>A0ABS0CWE0_9NOCA</name>
<dbReference type="InterPro" id="IPR002577">
    <property type="entry name" value="HTH_HxlR"/>
</dbReference>
<dbReference type="InterPro" id="IPR036527">
    <property type="entry name" value="SCP2_sterol-bd_dom_sf"/>
</dbReference>
<dbReference type="SUPFAM" id="SSF55718">
    <property type="entry name" value="SCP-like"/>
    <property type="match status" value="1"/>
</dbReference>
<protein>
    <submittedName>
        <fullName evidence="6">Transcriptional regulator</fullName>
    </submittedName>
</protein>
<reference evidence="6 7" key="1">
    <citation type="submission" date="2020-10" db="EMBL/GenBank/DDBJ databases">
        <title>Identification of Nocardia species via Next-generation sequencing and recognition of intraspecies genetic diversity.</title>
        <authorList>
            <person name="Li P."/>
            <person name="Li P."/>
            <person name="Lu B."/>
        </authorList>
    </citation>
    <scope>NUCLEOTIDE SEQUENCE [LARGE SCALE GENOMIC DNA]</scope>
    <source>
        <strain evidence="6 7">BJ06-0157</strain>
    </source>
</reference>
<dbReference type="PROSITE" id="PS51118">
    <property type="entry name" value="HTH_HXLR"/>
    <property type="match status" value="1"/>
</dbReference>
<evidence type="ECO:0000313" key="7">
    <source>
        <dbReference type="Proteomes" id="UP000702209"/>
    </source>
</evidence>
<dbReference type="Gene3D" id="1.10.10.10">
    <property type="entry name" value="Winged helix-like DNA-binding domain superfamily/Winged helix DNA-binding domain"/>
    <property type="match status" value="1"/>
</dbReference>
<evidence type="ECO:0000256" key="2">
    <source>
        <dbReference type="ARBA" id="ARBA00023125"/>
    </source>
</evidence>
<dbReference type="SUPFAM" id="SSF46785">
    <property type="entry name" value="Winged helix' DNA-binding domain"/>
    <property type="match status" value="1"/>
</dbReference>
<evidence type="ECO:0000256" key="3">
    <source>
        <dbReference type="ARBA" id="ARBA00023163"/>
    </source>
</evidence>
<evidence type="ECO:0000256" key="1">
    <source>
        <dbReference type="ARBA" id="ARBA00023015"/>
    </source>
</evidence>
<dbReference type="Pfam" id="PF02036">
    <property type="entry name" value="SCP2"/>
    <property type="match status" value="1"/>
</dbReference>
<proteinExistence type="predicted"/>
<sequence>MDQRTYNQYCATARTLDLVGERWTLLLIRELLTGPKRFSDLQASLRGLGTGLLAARLKHLEREGLARKITLPPPARTPAYALTEAGEELGPTILALARWGLKWAMGEPDPAETFQPGWAVLGLRACFDPQAAAGLSAVYEFRIDDEIFHARIDDETIETLHGPAQHPDAIITMSEAAFLRLTSQTLTLAEAIETGAASASGDGETLRRLKGLFRLPSPRTRKAAEQDRADEAIQRTQRARTPRTAS</sequence>
<gene>
    <name evidence="6" type="ORF">IU459_23410</name>
</gene>
<evidence type="ECO:0000313" key="6">
    <source>
        <dbReference type="EMBL" id="MBF6300470.1"/>
    </source>
</evidence>
<dbReference type="PANTHER" id="PTHR33204">
    <property type="entry name" value="TRANSCRIPTIONAL REGULATOR, MARR FAMILY"/>
    <property type="match status" value="1"/>
</dbReference>
<keyword evidence="1" id="KW-0805">Transcription regulation</keyword>
<accession>A0ABS0CWE0</accession>
<dbReference type="InterPro" id="IPR003033">
    <property type="entry name" value="SCP2_sterol-bd_dom"/>
</dbReference>
<dbReference type="PANTHER" id="PTHR33204:SF18">
    <property type="entry name" value="TRANSCRIPTIONAL REGULATORY PROTEIN"/>
    <property type="match status" value="1"/>
</dbReference>
<keyword evidence="7" id="KW-1185">Reference proteome</keyword>
<dbReference type="Proteomes" id="UP000702209">
    <property type="component" value="Unassembled WGS sequence"/>
</dbReference>
<keyword evidence="2" id="KW-0238">DNA-binding</keyword>
<dbReference type="RefSeq" id="WP_195131711.1">
    <property type="nucleotide sequence ID" value="NZ_JADLQX010000018.1"/>
</dbReference>
<dbReference type="Pfam" id="PF01638">
    <property type="entry name" value="HxlR"/>
    <property type="match status" value="1"/>
</dbReference>
<feature type="compositionally biased region" description="Basic and acidic residues" evidence="4">
    <location>
        <begin position="222"/>
        <end position="233"/>
    </location>
</feature>
<evidence type="ECO:0000259" key="5">
    <source>
        <dbReference type="PROSITE" id="PS51118"/>
    </source>
</evidence>